<dbReference type="InterPro" id="IPR038332">
    <property type="entry name" value="PPE_sf"/>
</dbReference>
<dbReference type="Gene3D" id="1.20.1260.20">
    <property type="entry name" value="PPE superfamily"/>
    <property type="match status" value="1"/>
</dbReference>
<evidence type="ECO:0000256" key="1">
    <source>
        <dbReference type="ARBA" id="ARBA00010652"/>
    </source>
</evidence>
<evidence type="ECO:0000313" key="5">
    <source>
        <dbReference type="Proteomes" id="UP000193040"/>
    </source>
</evidence>
<feature type="compositionally biased region" description="Low complexity" evidence="2">
    <location>
        <begin position="417"/>
        <end position="427"/>
    </location>
</feature>
<keyword evidence="5" id="KW-1185">Reference proteome</keyword>
<dbReference type="RefSeq" id="WP_084953104.1">
    <property type="nucleotide sequence ID" value="NZ_MZZM01000030.1"/>
</dbReference>
<feature type="domain" description="PPE" evidence="3">
    <location>
        <begin position="6"/>
        <end position="168"/>
    </location>
</feature>
<dbReference type="SUPFAM" id="SSF140459">
    <property type="entry name" value="PE/PPE dimer-like"/>
    <property type="match status" value="1"/>
</dbReference>
<sequence>MTMPIWLALPPEVHSTLLIAGPGPGPMLAAAAQWSCLGEQYARAADELAAILADTRAGSWQGPTADHYVAAHLPYLAWLEAAAADCVITAAMQEAAAAAYTAALIAMPTTAELALNHAAHGALMATNFFGINTIPIAVNESDYARMWVQAAETMAAYQATSATTVQTVPAARPAPQVLGLGSNMDDMGSGTATSGMDMGPPTPPTGLINQIKWMIQQIVQQLEFLIKWIFDPSTFTPKQIVQALLHTVWTLVTQLIPDLILHPGTGNFFLVLVYASMALVHASQLVMLVMPYLLPLIAPASMLSIAGLGGLAGLAAIPVPVGAASIPPAEAPASPSLVDRPAVVAAAPAAGTTGSSTAPHSPASPSTGTSPQAPPASSAPPPYLVGPAPHPGAELGPHTDTAIVAAAQNNSNRQRISTTTASAAATSRKSRAKDKAHRYEYLDPVPDTAPAPDVQVLPGGQGAGQLGFAGTPAGEAKPRGLMHGVTAGYETAGAPVLPGTWSRGGD</sequence>
<evidence type="ECO:0000313" key="4">
    <source>
        <dbReference type="EMBL" id="ORJ55574.1"/>
    </source>
</evidence>
<name>A0A1X0XRQ7_MYCSI</name>
<dbReference type="EMBL" id="MZZM01000030">
    <property type="protein sequence ID" value="ORJ55574.1"/>
    <property type="molecule type" value="Genomic_DNA"/>
</dbReference>
<proteinExistence type="inferred from homology"/>
<gene>
    <name evidence="4" type="ORF">B5M45_24765</name>
</gene>
<organism evidence="4 5">
    <name type="scientific">Mycobacterium simiae</name>
    <name type="common">Mycobacterium habana</name>
    <dbReference type="NCBI Taxonomy" id="1784"/>
    <lineage>
        <taxon>Bacteria</taxon>
        <taxon>Bacillati</taxon>
        <taxon>Actinomycetota</taxon>
        <taxon>Actinomycetes</taxon>
        <taxon>Mycobacteriales</taxon>
        <taxon>Mycobacteriaceae</taxon>
        <taxon>Mycobacterium</taxon>
        <taxon>Mycobacterium simiae complex</taxon>
    </lineage>
</organism>
<reference evidence="4 5" key="1">
    <citation type="submission" date="2017-03" db="EMBL/GenBank/DDBJ databases">
        <title>Genomic insights into Mycobacterium simiae human colonization.</title>
        <authorList>
            <person name="Steffani J.L."/>
            <person name="Brunck M.E."/>
            <person name="Cruz E."/>
            <person name="Montiel R."/>
            <person name="Barona F."/>
        </authorList>
    </citation>
    <scope>NUCLEOTIDE SEQUENCE [LARGE SCALE GENOMIC DNA]</scope>
    <source>
        <strain evidence="4 5">MsiGto</strain>
    </source>
</reference>
<dbReference type="PANTHER" id="PTHR46766">
    <property type="entry name" value="GLUTAMINE-RICH PROTEIN 2"/>
    <property type="match status" value="1"/>
</dbReference>
<dbReference type="PANTHER" id="PTHR46766:SF1">
    <property type="entry name" value="GLUTAMINE-RICH PROTEIN 2"/>
    <property type="match status" value="1"/>
</dbReference>
<feature type="compositionally biased region" description="Polar residues" evidence="2">
    <location>
        <begin position="407"/>
        <end position="416"/>
    </location>
</feature>
<evidence type="ECO:0000259" key="3">
    <source>
        <dbReference type="Pfam" id="PF00823"/>
    </source>
</evidence>
<comment type="caution">
    <text evidence="4">The sequence shown here is derived from an EMBL/GenBank/DDBJ whole genome shotgun (WGS) entry which is preliminary data.</text>
</comment>
<dbReference type="STRING" id="1784.VC42_27390"/>
<feature type="region of interest" description="Disordered" evidence="2">
    <location>
        <begin position="348"/>
        <end position="435"/>
    </location>
</feature>
<evidence type="ECO:0000256" key="2">
    <source>
        <dbReference type="SAM" id="MobiDB-lite"/>
    </source>
</evidence>
<dbReference type="Proteomes" id="UP000193040">
    <property type="component" value="Unassembled WGS sequence"/>
</dbReference>
<comment type="similarity">
    <text evidence="1">Belongs to the mycobacterial PPE family.</text>
</comment>
<feature type="compositionally biased region" description="Pro residues" evidence="2">
    <location>
        <begin position="372"/>
        <end position="390"/>
    </location>
</feature>
<accession>A0A1X0XRQ7</accession>
<protein>
    <recommendedName>
        <fullName evidence="3">PPE domain-containing protein</fullName>
    </recommendedName>
</protein>
<dbReference type="AlphaFoldDB" id="A0A1X0XRQ7"/>
<feature type="compositionally biased region" description="Low complexity" evidence="2">
    <location>
        <begin position="348"/>
        <end position="371"/>
    </location>
</feature>
<dbReference type="InterPro" id="IPR000030">
    <property type="entry name" value="PPE_dom"/>
</dbReference>
<dbReference type="Pfam" id="PF00823">
    <property type="entry name" value="PPE"/>
    <property type="match status" value="1"/>
</dbReference>
<dbReference type="GO" id="GO:0052572">
    <property type="term" value="P:response to host immune response"/>
    <property type="evidence" value="ECO:0007669"/>
    <property type="project" value="TreeGrafter"/>
</dbReference>